<evidence type="ECO:0000313" key="2">
    <source>
        <dbReference type="EMBL" id="TCO08562.1"/>
    </source>
</evidence>
<reference evidence="2 3" key="1">
    <citation type="journal article" date="2015" name="Stand. Genomic Sci.">
        <title>Genomic Encyclopedia of Bacterial and Archaeal Type Strains, Phase III: the genomes of soil and plant-associated and newly described type strains.</title>
        <authorList>
            <person name="Whitman W.B."/>
            <person name="Woyke T."/>
            <person name="Klenk H.P."/>
            <person name="Zhou Y."/>
            <person name="Lilburn T.G."/>
            <person name="Beck B.J."/>
            <person name="De Vos P."/>
            <person name="Vandamme P."/>
            <person name="Eisen J.A."/>
            <person name="Garrity G."/>
            <person name="Hugenholtz P."/>
            <person name="Kyrpides N.C."/>
        </authorList>
    </citation>
    <scope>NUCLEOTIDE SEQUENCE [LARGE SCALE GENOMIC DNA]</scope>
    <source>
        <strain evidence="2 3">VKM Ac-2538</strain>
    </source>
</reference>
<evidence type="ECO:0000313" key="3">
    <source>
        <dbReference type="Proteomes" id="UP000295818"/>
    </source>
</evidence>
<gene>
    <name evidence="2" type="ORF">EV644_14528</name>
</gene>
<feature type="region of interest" description="Disordered" evidence="1">
    <location>
        <begin position="25"/>
        <end position="44"/>
    </location>
</feature>
<proteinExistence type="predicted"/>
<accession>A0ABY2B963</accession>
<sequence>MSAETDYLAKWLTNANQLGLTFTTAQRPRGVPGPQVRWEPGVTA</sequence>
<comment type="caution">
    <text evidence="2">The sequence shown here is derived from an EMBL/GenBank/DDBJ whole genome shotgun (WGS) entry which is preliminary data.</text>
</comment>
<name>A0ABY2B963_9ACTN</name>
<protein>
    <submittedName>
        <fullName evidence="2">Uncharacterized protein</fullName>
    </submittedName>
</protein>
<dbReference type="Proteomes" id="UP000295818">
    <property type="component" value="Unassembled WGS sequence"/>
</dbReference>
<dbReference type="EMBL" id="SLWM01000045">
    <property type="protein sequence ID" value="TCO08562.1"/>
    <property type="molecule type" value="Genomic_DNA"/>
</dbReference>
<organism evidence="2 3">
    <name type="scientific">Kribbella orskensis</name>
    <dbReference type="NCBI Taxonomy" id="2512216"/>
    <lineage>
        <taxon>Bacteria</taxon>
        <taxon>Bacillati</taxon>
        <taxon>Actinomycetota</taxon>
        <taxon>Actinomycetes</taxon>
        <taxon>Propionibacteriales</taxon>
        <taxon>Kribbellaceae</taxon>
        <taxon>Kribbella</taxon>
    </lineage>
</organism>
<evidence type="ECO:0000256" key="1">
    <source>
        <dbReference type="SAM" id="MobiDB-lite"/>
    </source>
</evidence>
<keyword evidence="3" id="KW-1185">Reference proteome</keyword>